<dbReference type="AlphaFoldDB" id="A0AA39MYC6"/>
<protein>
    <recommendedName>
        <fullName evidence="5">MYND-type domain-containing protein</fullName>
    </recommendedName>
</protein>
<dbReference type="Gene3D" id="6.10.140.2220">
    <property type="match status" value="1"/>
</dbReference>
<dbReference type="GeneID" id="85351384"/>
<sequence>MMNRIPPLTANYCQACYSCFKTEGPNTKISRCTRCKRVSYCGTDCQKKDWRQHKAICKALDAVEKSALAISTLTFSLADAPSTDIDYLNMLGDQIVKNEISQIMLPFSKEGRPLNTAEQNLLAFQPRCMACARTDRLLRMKPSPLRSSSLSSCPDCKMAFYCSNEHWEAIRYIHQEQAREEGPTQCQINQEVRADILFADIMSGMNVPFSWAPERVKDAWHTLEGATWESEYQEDVRQAFGTDLPASVVVRATSNHLSMPMTILWALEHLNEGDAWTTKETLTIHIIGAYEAEVFAGQAFEEILHRLPRVKTLKLILCGPQLPNLMKPWSSEVMVMDTCSDCKSKTRARIHEHRRELYHELGVQSTFGNPDLAVAFNSGLSEENAGTWPDTIKFLVKRKIPSIFTAFNRQEAEADAKILIRCGAQLVSSLGPRKNLWGSLLAKPEPCKVYGFYFVNGWVAGAFH</sequence>
<dbReference type="RefSeq" id="XP_060327554.1">
    <property type="nucleotide sequence ID" value="XM_060467836.1"/>
</dbReference>
<dbReference type="PANTHER" id="PTHR28069">
    <property type="entry name" value="GH20023P"/>
    <property type="match status" value="1"/>
</dbReference>
<dbReference type="Proteomes" id="UP001175211">
    <property type="component" value="Unassembled WGS sequence"/>
</dbReference>
<dbReference type="GO" id="GO:0008270">
    <property type="term" value="F:zinc ion binding"/>
    <property type="evidence" value="ECO:0007669"/>
    <property type="project" value="UniProtKB-KW"/>
</dbReference>
<dbReference type="InterPro" id="IPR046824">
    <property type="entry name" value="Mss51-like_C"/>
</dbReference>
<dbReference type="EMBL" id="JAUEPS010000034">
    <property type="protein sequence ID" value="KAK0451217.1"/>
    <property type="molecule type" value="Genomic_DNA"/>
</dbReference>
<keyword evidence="7" id="KW-1185">Reference proteome</keyword>
<dbReference type="InterPro" id="IPR002893">
    <property type="entry name" value="Znf_MYND"/>
</dbReference>
<dbReference type="PROSITE" id="PS50865">
    <property type="entry name" value="ZF_MYND_2"/>
    <property type="match status" value="1"/>
</dbReference>
<reference evidence="6" key="1">
    <citation type="submission" date="2023-06" db="EMBL/GenBank/DDBJ databases">
        <authorList>
            <consortium name="Lawrence Berkeley National Laboratory"/>
            <person name="Ahrendt S."/>
            <person name="Sahu N."/>
            <person name="Indic B."/>
            <person name="Wong-Bajracharya J."/>
            <person name="Merenyi Z."/>
            <person name="Ke H.-M."/>
            <person name="Monk M."/>
            <person name="Kocsube S."/>
            <person name="Drula E."/>
            <person name="Lipzen A."/>
            <person name="Balint B."/>
            <person name="Henrissat B."/>
            <person name="Andreopoulos B."/>
            <person name="Martin F.M."/>
            <person name="Harder C.B."/>
            <person name="Rigling D."/>
            <person name="Ford K.L."/>
            <person name="Foster G.D."/>
            <person name="Pangilinan J."/>
            <person name="Papanicolaou A."/>
            <person name="Barry K."/>
            <person name="LaButti K."/>
            <person name="Viragh M."/>
            <person name="Koriabine M."/>
            <person name="Yan M."/>
            <person name="Riley R."/>
            <person name="Champramary S."/>
            <person name="Plett K.L."/>
            <person name="Tsai I.J."/>
            <person name="Slot J."/>
            <person name="Sipos G."/>
            <person name="Plett J."/>
            <person name="Nagy L.G."/>
            <person name="Grigoriev I.V."/>
        </authorList>
    </citation>
    <scope>NUCLEOTIDE SEQUENCE</scope>
    <source>
        <strain evidence="6">CCBAS 213</strain>
    </source>
</reference>
<evidence type="ECO:0000256" key="4">
    <source>
        <dbReference type="PROSITE-ProRule" id="PRU00134"/>
    </source>
</evidence>
<accession>A0AA39MYC6</accession>
<evidence type="ECO:0000259" key="5">
    <source>
        <dbReference type="PROSITE" id="PS50865"/>
    </source>
</evidence>
<comment type="caution">
    <text evidence="6">The sequence shown here is derived from an EMBL/GenBank/DDBJ whole genome shotgun (WGS) entry which is preliminary data.</text>
</comment>
<evidence type="ECO:0000313" key="6">
    <source>
        <dbReference type="EMBL" id="KAK0451217.1"/>
    </source>
</evidence>
<dbReference type="Pfam" id="PF20179">
    <property type="entry name" value="MSS51_C"/>
    <property type="match status" value="1"/>
</dbReference>
<proteinExistence type="predicted"/>
<name>A0AA39MYC6_ARMTA</name>
<keyword evidence="1" id="KW-0479">Metal-binding</keyword>
<dbReference type="PANTHER" id="PTHR28069:SF2">
    <property type="entry name" value="GH20023P"/>
    <property type="match status" value="1"/>
</dbReference>
<evidence type="ECO:0000256" key="1">
    <source>
        <dbReference type="ARBA" id="ARBA00022723"/>
    </source>
</evidence>
<gene>
    <name evidence="6" type="ORF">EV420DRAFT_1274421</name>
</gene>
<feature type="domain" description="MYND-type" evidence="5">
    <location>
        <begin position="16"/>
        <end position="57"/>
    </location>
</feature>
<keyword evidence="2 4" id="KW-0863">Zinc-finger</keyword>
<dbReference type="Pfam" id="PF01753">
    <property type="entry name" value="zf-MYND"/>
    <property type="match status" value="1"/>
</dbReference>
<keyword evidence="3" id="KW-0862">Zinc</keyword>
<dbReference type="SUPFAM" id="SSF144232">
    <property type="entry name" value="HIT/MYND zinc finger-like"/>
    <property type="match status" value="1"/>
</dbReference>
<evidence type="ECO:0000256" key="2">
    <source>
        <dbReference type="ARBA" id="ARBA00022771"/>
    </source>
</evidence>
<evidence type="ECO:0000256" key="3">
    <source>
        <dbReference type="ARBA" id="ARBA00022833"/>
    </source>
</evidence>
<organism evidence="6 7">
    <name type="scientific">Armillaria tabescens</name>
    <name type="common">Ringless honey mushroom</name>
    <name type="synonym">Agaricus tabescens</name>
    <dbReference type="NCBI Taxonomy" id="1929756"/>
    <lineage>
        <taxon>Eukaryota</taxon>
        <taxon>Fungi</taxon>
        <taxon>Dikarya</taxon>
        <taxon>Basidiomycota</taxon>
        <taxon>Agaricomycotina</taxon>
        <taxon>Agaricomycetes</taxon>
        <taxon>Agaricomycetidae</taxon>
        <taxon>Agaricales</taxon>
        <taxon>Marasmiineae</taxon>
        <taxon>Physalacriaceae</taxon>
        <taxon>Desarmillaria</taxon>
    </lineage>
</organism>
<evidence type="ECO:0000313" key="7">
    <source>
        <dbReference type="Proteomes" id="UP001175211"/>
    </source>
</evidence>